<feature type="compositionally biased region" description="Acidic residues" evidence="1">
    <location>
        <begin position="1"/>
        <end position="26"/>
    </location>
</feature>
<organism evidence="2 3">
    <name type="scientific">Monilinia fructicola</name>
    <name type="common">Brown rot fungus</name>
    <name type="synonym">Ciboria fructicola</name>
    <dbReference type="NCBI Taxonomy" id="38448"/>
    <lineage>
        <taxon>Eukaryota</taxon>
        <taxon>Fungi</taxon>
        <taxon>Dikarya</taxon>
        <taxon>Ascomycota</taxon>
        <taxon>Pezizomycotina</taxon>
        <taxon>Leotiomycetes</taxon>
        <taxon>Helotiales</taxon>
        <taxon>Sclerotiniaceae</taxon>
        <taxon>Monilinia</taxon>
    </lineage>
</organism>
<evidence type="ECO:0000313" key="3">
    <source>
        <dbReference type="Proteomes" id="UP000322873"/>
    </source>
</evidence>
<name>A0A5M9J8U9_MONFR</name>
<evidence type="ECO:0000256" key="1">
    <source>
        <dbReference type="SAM" id="MobiDB-lite"/>
    </source>
</evidence>
<dbReference type="AlphaFoldDB" id="A0A5M9J8U9"/>
<keyword evidence="3" id="KW-1185">Reference proteome</keyword>
<evidence type="ECO:0000313" key="2">
    <source>
        <dbReference type="EMBL" id="KAA8564733.1"/>
    </source>
</evidence>
<protein>
    <submittedName>
        <fullName evidence="2">Uncharacterized protein</fullName>
    </submittedName>
</protein>
<gene>
    <name evidence="2" type="ORF">EYC84_011627</name>
</gene>
<sequence length="70" mass="8566">MRIYDDEEEKEEEEEDDDDDDDGNDNDNDKIIMMIRIYYFIPFVNRRILMDIVNRRGSYRQEYLVVHGGE</sequence>
<reference evidence="2 3" key="1">
    <citation type="submission" date="2019-06" db="EMBL/GenBank/DDBJ databases">
        <title>Genome Sequence of the Brown Rot Fungal Pathogen Monilinia fructicola.</title>
        <authorList>
            <person name="De Miccolis Angelini R.M."/>
            <person name="Landi L."/>
            <person name="Abate D."/>
            <person name="Pollastro S."/>
            <person name="Romanazzi G."/>
            <person name="Faretra F."/>
        </authorList>
    </citation>
    <scope>NUCLEOTIDE SEQUENCE [LARGE SCALE GENOMIC DNA]</scope>
    <source>
        <strain evidence="2 3">Mfrc123</strain>
    </source>
</reference>
<proteinExistence type="predicted"/>
<comment type="caution">
    <text evidence="2">The sequence shown here is derived from an EMBL/GenBank/DDBJ whole genome shotgun (WGS) entry which is preliminary data.</text>
</comment>
<dbReference type="Proteomes" id="UP000322873">
    <property type="component" value="Unassembled WGS sequence"/>
</dbReference>
<accession>A0A5M9J8U9</accession>
<feature type="region of interest" description="Disordered" evidence="1">
    <location>
        <begin position="1"/>
        <end position="27"/>
    </location>
</feature>
<dbReference type="EMBL" id="VICG01000015">
    <property type="protein sequence ID" value="KAA8564733.1"/>
    <property type="molecule type" value="Genomic_DNA"/>
</dbReference>